<dbReference type="GO" id="GO:0008360">
    <property type="term" value="P:regulation of cell shape"/>
    <property type="evidence" value="ECO:0007669"/>
    <property type="project" value="UniProtKB-KW"/>
</dbReference>
<sequence>MTYIQVIGGKKLHGDIEVQGSKNAVLPILAASVLHNGVTTIHHCPDISDVQCMIRILDSIGCKIKKEGSTIIVDATQLNNYRIPDEYVARMRSSIILLGPLLGRQHFVTISYPGGCTIGARPIDLHVKGLKRLSAEIIEANDLLTCMTTKLMGSEINLDFPSVGATENILLAAVLAEGTTIIKNAAKEPEIEELCEFLTCMGAKVDGIGTGTIAVQGVTALHDCEYTVKADRIVTGTYMAAVAATGGKITLRGAVKEHLEEVIGVVNRMGCITQTSSDGITVIQKSRPNAYDLLRTKPYPGFPTDLQSPVMAALTVAKGNSILIENIFEARYKVVRELIKMGANIEIDGKIAIIRGVKTLHGTSVKSYELRGGAALVIAGMIAKETTEIHSIEYILRGYEDICRDLQMLGANVNYMEENM</sequence>
<evidence type="ECO:0000256" key="6">
    <source>
        <dbReference type="ARBA" id="ARBA00022960"/>
    </source>
</evidence>
<evidence type="ECO:0000256" key="12">
    <source>
        <dbReference type="HAMAP-Rule" id="MF_00111"/>
    </source>
</evidence>
<reference evidence="14 15" key="1">
    <citation type="submission" date="2016-11" db="EMBL/GenBank/DDBJ databases">
        <authorList>
            <person name="Jaros S."/>
            <person name="Januszkiewicz K."/>
            <person name="Wedrychowicz H."/>
        </authorList>
    </citation>
    <scope>NUCLEOTIDE SEQUENCE [LARGE SCALE GENOMIC DNA]</scope>
    <source>
        <strain evidence="14 15">DSM 15930</strain>
    </source>
</reference>
<dbReference type="OrthoDB" id="9803760at2"/>
<comment type="caution">
    <text evidence="12">Lacks conserved residue(s) required for the propagation of feature annotation.</text>
</comment>
<dbReference type="InterPro" id="IPR050068">
    <property type="entry name" value="MurA_subfamily"/>
</dbReference>
<dbReference type="CDD" id="cd01555">
    <property type="entry name" value="UdpNAET"/>
    <property type="match status" value="1"/>
</dbReference>
<dbReference type="GO" id="GO:0051301">
    <property type="term" value="P:cell division"/>
    <property type="evidence" value="ECO:0007669"/>
    <property type="project" value="UniProtKB-KW"/>
</dbReference>
<keyword evidence="5 12" id="KW-0808">Transferase</keyword>
<evidence type="ECO:0000256" key="5">
    <source>
        <dbReference type="ARBA" id="ARBA00022679"/>
    </source>
</evidence>
<evidence type="ECO:0000256" key="10">
    <source>
        <dbReference type="ARBA" id="ARBA00038367"/>
    </source>
</evidence>
<dbReference type="EC" id="2.5.1.7" evidence="12"/>
<evidence type="ECO:0000256" key="3">
    <source>
        <dbReference type="ARBA" id="ARBA00022490"/>
    </source>
</evidence>
<keyword evidence="15" id="KW-1185">Reference proteome</keyword>
<organism evidence="14 15">
    <name type="scientific">Anaerosporobacter mobilis DSM 15930</name>
    <dbReference type="NCBI Taxonomy" id="1120996"/>
    <lineage>
        <taxon>Bacteria</taxon>
        <taxon>Bacillati</taxon>
        <taxon>Bacillota</taxon>
        <taxon>Clostridia</taxon>
        <taxon>Lachnospirales</taxon>
        <taxon>Lachnospiraceae</taxon>
        <taxon>Anaerosporobacter</taxon>
    </lineage>
</organism>
<dbReference type="NCBIfam" id="TIGR01072">
    <property type="entry name" value="murA"/>
    <property type="match status" value="1"/>
</dbReference>
<comment type="pathway">
    <text evidence="2 12">Cell wall biogenesis; peptidoglycan biosynthesis.</text>
</comment>
<dbReference type="SUPFAM" id="SSF55205">
    <property type="entry name" value="EPT/RTPC-like"/>
    <property type="match status" value="1"/>
</dbReference>
<evidence type="ECO:0000256" key="9">
    <source>
        <dbReference type="ARBA" id="ARBA00023316"/>
    </source>
</evidence>
<feature type="binding site" evidence="12">
    <location>
        <position position="305"/>
    </location>
    <ligand>
        <name>UDP-N-acetyl-alpha-D-glucosamine</name>
        <dbReference type="ChEBI" id="CHEBI:57705"/>
    </ligand>
</feature>
<keyword evidence="12" id="KW-0670">Pyruvate</keyword>
<dbReference type="InterPro" id="IPR001986">
    <property type="entry name" value="Enolpyruvate_Tfrase_dom"/>
</dbReference>
<protein>
    <recommendedName>
        <fullName evidence="12">UDP-N-acetylglucosamine 1-carboxyvinyltransferase</fullName>
        <ecNumber evidence="12">2.5.1.7</ecNumber>
    </recommendedName>
    <alternativeName>
        <fullName evidence="12">Enoylpyruvate transferase</fullName>
    </alternativeName>
    <alternativeName>
        <fullName evidence="12">UDP-N-acetylglucosamine enolpyruvyl transferase</fullName>
        <shortName evidence="12">EPT</shortName>
    </alternativeName>
</protein>
<dbReference type="GO" id="GO:0008760">
    <property type="term" value="F:UDP-N-acetylglucosamine 1-carboxyvinyltransferase activity"/>
    <property type="evidence" value="ECO:0007669"/>
    <property type="project" value="UniProtKB-UniRule"/>
</dbReference>
<dbReference type="InterPro" id="IPR036968">
    <property type="entry name" value="Enolpyruvate_Tfrase_sf"/>
</dbReference>
<keyword evidence="6 12" id="KW-0133">Cell shape</keyword>
<dbReference type="GO" id="GO:0019277">
    <property type="term" value="P:UDP-N-acetylgalactosamine biosynthetic process"/>
    <property type="evidence" value="ECO:0007669"/>
    <property type="project" value="InterPro"/>
</dbReference>
<feature type="active site" description="Proton donor" evidence="12">
    <location>
        <position position="116"/>
    </location>
</feature>
<dbReference type="Proteomes" id="UP000184038">
    <property type="component" value="Unassembled WGS sequence"/>
</dbReference>
<dbReference type="PANTHER" id="PTHR43783">
    <property type="entry name" value="UDP-N-ACETYLGLUCOSAMINE 1-CARBOXYVINYLTRANSFERASE"/>
    <property type="match status" value="1"/>
</dbReference>
<evidence type="ECO:0000256" key="8">
    <source>
        <dbReference type="ARBA" id="ARBA00023306"/>
    </source>
</evidence>
<dbReference type="UniPathway" id="UPA00219"/>
<comment type="similarity">
    <text evidence="10 12">Belongs to the EPSP synthase family. MurA subfamily.</text>
</comment>
<proteinExistence type="inferred from homology"/>
<feature type="modified residue" description="2-(S-cysteinyl)pyruvic acid O-phosphothioketal" evidence="12">
    <location>
        <position position="116"/>
    </location>
</feature>
<keyword evidence="4 12" id="KW-0132">Cell division</keyword>
<dbReference type="STRING" id="1120996.SAMN02746066_00293"/>
<keyword evidence="7 12" id="KW-0573">Peptidoglycan synthesis</keyword>
<comment type="function">
    <text evidence="12">Cell wall formation. Adds enolpyruvyl to UDP-N-acetylglucosamine.</text>
</comment>
<dbReference type="InterPro" id="IPR005750">
    <property type="entry name" value="UDP_GlcNAc_COvinyl_MurA"/>
</dbReference>
<feature type="binding site" evidence="12">
    <location>
        <position position="327"/>
    </location>
    <ligand>
        <name>UDP-N-acetyl-alpha-D-glucosamine</name>
        <dbReference type="ChEBI" id="CHEBI:57705"/>
    </ligand>
</feature>
<feature type="binding site" evidence="12">
    <location>
        <begin position="22"/>
        <end position="23"/>
    </location>
    <ligand>
        <name>phosphoenolpyruvate</name>
        <dbReference type="ChEBI" id="CHEBI:58702"/>
    </ligand>
</feature>
<dbReference type="AlphaFoldDB" id="A0A1M7EYN2"/>
<keyword evidence="8 12" id="KW-0131">Cell cycle</keyword>
<dbReference type="RefSeq" id="WP_073282010.1">
    <property type="nucleotide sequence ID" value="NZ_FRCP01000005.1"/>
</dbReference>
<dbReference type="EMBL" id="FRCP01000005">
    <property type="protein sequence ID" value="SHL96974.1"/>
    <property type="molecule type" value="Genomic_DNA"/>
</dbReference>
<accession>A0A1M7EYN2</accession>
<evidence type="ECO:0000256" key="11">
    <source>
        <dbReference type="ARBA" id="ARBA00047527"/>
    </source>
</evidence>
<keyword evidence="3 12" id="KW-0963">Cytoplasm</keyword>
<evidence type="ECO:0000313" key="15">
    <source>
        <dbReference type="Proteomes" id="UP000184038"/>
    </source>
</evidence>
<dbReference type="GO" id="GO:0005737">
    <property type="term" value="C:cytoplasm"/>
    <property type="evidence" value="ECO:0007669"/>
    <property type="project" value="UniProtKB-SubCell"/>
</dbReference>
<keyword evidence="9 12" id="KW-0961">Cell wall biogenesis/degradation</keyword>
<dbReference type="GO" id="GO:0071555">
    <property type="term" value="P:cell wall organization"/>
    <property type="evidence" value="ECO:0007669"/>
    <property type="project" value="UniProtKB-KW"/>
</dbReference>
<dbReference type="NCBIfam" id="NF006873">
    <property type="entry name" value="PRK09369.1"/>
    <property type="match status" value="1"/>
</dbReference>
<dbReference type="PANTHER" id="PTHR43783:SF1">
    <property type="entry name" value="UDP-N-ACETYLGLUCOSAMINE 1-CARBOXYVINYLTRANSFERASE"/>
    <property type="match status" value="1"/>
</dbReference>
<comment type="catalytic activity">
    <reaction evidence="11 12">
        <text>phosphoenolpyruvate + UDP-N-acetyl-alpha-D-glucosamine = UDP-N-acetyl-3-O-(1-carboxyvinyl)-alpha-D-glucosamine + phosphate</text>
        <dbReference type="Rhea" id="RHEA:18681"/>
        <dbReference type="ChEBI" id="CHEBI:43474"/>
        <dbReference type="ChEBI" id="CHEBI:57705"/>
        <dbReference type="ChEBI" id="CHEBI:58702"/>
        <dbReference type="ChEBI" id="CHEBI:68483"/>
        <dbReference type="EC" id="2.5.1.7"/>
    </reaction>
</comment>
<name>A0A1M7EYN2_9FIRM</name>
<dbReference type="GO" id="GO:0009252">
    <property type="term" value="P:peptidoglycan biosynthetic process"/>
    <property type="evidence" value="ECO:0007669"/>
    <property type="project" value="UniProtKB-UniRule"/>
</dbReference>
<evidence type="ECO:0000256" key="1">
    <source>
        <dbReference type="ARBA" id="ARBA00004496"/>
    </source>
</evidence>
<dbReference type="Gene3D" id="3.65.10.10">
    <property type="entry name" value="Enolpyruvate transferase domain"/>
    <property type="match status" value="2"/>
</dbReference>
<evidence type="ECO:0000256" key="4">
    <source>
        <dbReference type="ARBA" id="ARBA00022618"/>
    </source>
</evidence>
<evidence type="ECO:0000256" key="2">
    <source>
        <dbReference type="ARBA" id="ARBA00004752"/>
    </source>
</evidence>
<feature type="binding site" evidence="12">
    <location>
        <begin position="121"/>
        <end position="125"/>
    </location>
    <ligand>
        <name>UDP-N-acetyl-alpha-D-glucosamine</name>
        <dbReference type="ChEBI" id="CHEBI:57705"/>
    </ligand>
</feature>
<dbReference type="InterPro" id="IPR013792">
    <property type="entry name" value="RNA3'P_cycl/enolpyr_Trfase_a/b"/>
</dbReference>
<comment type="subcellular location">
    <subcellularLocation>
        <location evidence="1 12">Cytoplasm</location>
    </subcellularLocation>
</comment>
<gene>
    <name evidence="12" type="primary">murA</name>
    <name evidence="14" type="ORF">SAMN02746066_00293</name>
</gene>
<evidence type="ECO:0000313" key="14">
    <source>
        <dbReference type="EMBL" id="SHL96974.1"/>
    </source>
</evidence>
<feature type="binding site" evidence="12">
    <location>
        <position position="92"/>
    </location>
    <ligand>
        <name>UDP-N-acetyl-alpha-D-glucosamine</name>
        <dbReference type="ChEBI" id="CHEBI:57705"/>
    </ligand>
</feature>
<dbReference type="Pfam" id="PF00275">
    <property type="entry name" value="EPSP_synthase"/>
    <property type="match status" value="1"/>
</dbReference>
<evidence type="ECO:0000259" key="13">
    <source>
        <dbReference type="Pfam" id="PF00275"/>
    </source>
</evidence>
<dbReference type="HAMAP" id="MF_00111">
    <property type="entry name" value="MurA"/>
    <property type="match status" value="1"/>
</dbReference>
<evidence type="ECO:0000256" key="7">
    <source>
        <dbReference type="ARBA" id="ARBA00022984"/>
    </source>
</evidence>
<feature type="domain" description="Enolpyruvate transferase" evidence="13">
    <location>
        <begin position="8"/>
        <end position="405"/>
    </location>
</feature>